<proteinExistence type="predicted"/>
<sequence>MQCKGLPWNHEPRLTLRSGRCRRSEPATTRVKVVSGIRAEPSLGRGGRADRGTSRRSLQQDWGVATGSGRPRERKASEATRLWATKKGVSNNFYDPEDVQTYLDSIQSQSMDTTDSSQPLRPSCDNRDTSSPTFRQEGPGRIEPDHRPRGRDLDRLAKTHNARGQILQAVALHTQLSDRDKSRSPLQPTTDPT</sequence>
<evidence type="ECO:0000313" key="2">
    <source>
        <dbReference type="EMBL" id="KAJ1207559.1"/>
    </source>
</evidence>
<protein>
    <submittedName>
        <fullName evidence="2">Uncharacterized protein</fullName>
    </submittedName>
</protein>
<organism evidence="2 3">
    <name type="scientific">Pleurodeles waltl</name>
    <name type="common">Iberian ribbed newt</name>
    <dbReference type="NCBI Taxonomy" id="8319"/>
    <lineage>
        <taxon>Eukaryota</taxon>
        <taxon>Metazoa</taxon>
        <taxon>Chordata</taxon>
        <taxon>Craniata</taxon>
        <taxon>Vertebrata</taxon>
        <taxon>Euteleostomi</taxon>
        <taxon>Amphibia</taxon>
        <taxon>Batrachia</taxon>
        <taxon>Caudata</taxon>
        <taxon>Salamandroidea</taxon>
        <taxon>Salamandridae</taxon>
        <taxon>Pleurodelinae</taxon>
        <taxon>Pleurodeles</taxon>
    </lineage>
</organism>
<gene>
    <name evidence="2" type="ORF">NDU88_002950</name>
</gene>
<feature type="compositionally biased region" description="Low complexity" evidence="1">
    <location>
        <begin position="108"/>
        <end position="118"/>
    </location>
</feature>
<keyword evidence="3" id="KW-1185">Reference proteome</keyword>
<name>A0AAV7W0S6_PLEWA</name>
<feature type="region of interest" description="Disordered" evidence="1">
    <location>
        <begin position="108"/>
        <end position="193"/>
    </location>
</feature>
<evidence type="ECO:0000313" key="3">
    <source>
        <dbReference type="Proteomes" id="UP001066276"/>
    </source>
</evidence>
<feature type="compositionally biased region" description="Basic and acidic residues" evidence="1">
    <location>
        <begin position="138"/>
        <end position="157"/>
    </location>
</feature>
<dbReference type="Proteomes" id="UP001066276">
    <property type="component" value="Chromosome 1_2"/>
</dbReference>
<reference evidence="2" key="1">
    <citation type="journal article" date="2022" name="bioRxiv">
        <title>Sequencing and chromosome-scale assembly of the giantPleurodeles waltlgenome.</title>
        <authorList>
            <person name="Brown T."/>
            <person name="Elewa A."/>
            <person name="Iarovenko S."/>
            <person name="Subramanian E."/>
            <person name="Araus A.J."/>
            <person name="Petzold A."/>
            <person name="Susuki M."/>
            <person name="Suzuki K.-i.T."/>
            <person name="Hayashi T."/>
            <person name="Toyoda A."/>
            <person name="Oliveira C."/>
            <person name="Osipova E."/>
            <person name="Leigh N.D."/>
            <person name="Simon A."/>
            <person name="Yun M.H."/>
        </authorList>
    </citation>
    <scope>NUCLEOTIDE SEQUENCE</scope>
    <source>
        <strain evidence="2">20211129_DDA</strain>
        <tissue evidence="2">Liver</tissue>
    </source>
</reference>
<comment type="caution">
    <text evidence="2">The sequence shown here is derived from an EMBL/GenBank/DDBJ whole genome shotgun (WGS) entry which is preliminary data.</text>
</comment>
<evidence type="ECO:0000256" key="1">
    <source>
        <dbReference type="SAM" id="MobiDB-lite"/>
    </source>
</evidence>
<feature type="compositionally biased region" description="Polar residues" evidence="1">
    <location>
        <begin position="184"/>
        <end position="193"/>
    </location>
</feature>
<feature type="region of interest" description="Disordered" evidence="1">
    <location>
        <begin position="38"/>
        <end position="79"/>
    </location>
</feature>
<accession>A0AAV7W0S6</accession>
<dbReference type="AlphaFoldDB" id="A0AAV7W0S6"/>
<dbReference type="EMBL" id="JANPWB010000002">
    <property type="protein sequence ID" value="KAJ1207559.1"/>
    <property type="molecule type" value="Genomic_DNA"/>
</dbReference>